<sequence length="111" mass="12557">MDTTDYPSLPNLARMHSRLAVDSRRVNDIVDAQLDAIERLFHATTAEDWQGIALASKMLSELTPEEVGPEVVLEAKLVYEEMTHSASEMRRPKHLGRLLDACRAVRSRARE</sequence>
<organism evidence="1 2">
    <name type="scientific">Bythopirellula goksoeyrii</name>
    <dbReference type="NCBI Taxonomy" id="1400387"/>
    <lineage>
        <taxon>Bacteria</taxon>
        <taxon>Pseudomonadati</taxon>
        <taxon>Planctomycetota</taxon>
        <taxon>Planctomycetia</taxon>
        <taxon>Pirellulales</taxon>
        <taxon>Lacipirellulaceae</taxon>
        <taxon>Bythopirellula</taxon>
    </lineage>
</organism>
<evidence type="ECO:0000313" key="2">
    <source>
        <dbReference type="Proteomes" id="UP000323917"/>
    </source>
</evidence>
<dbReference type="EMBL" id="CP042913">
    <property type="protein sequence ID" value="QEG36832.1"/>
    <property type="molecule type" value="Genomic_DNA"/>
</dbReference>
<accession>A0A5B9QGV5</accession>
<keyword evidence="2" id="KW-1185">Reference proteome</keyword>
<dbReference type="KEGG" id="bgok:Pr1d_41680"/>
<gene>
    <name evidence="1" type="ORF">Pr1d_41680</name>
</gene>
<name>A0A5B9QGV5_9BACT</name>
<dbReference type="Proteomes" id="UP000323917">
    <property type="component" value="Chromosome"/>
</dbReference>
<proteinExistence type="predicted"/>
<evidence type="ECO:0000313" key="1">
    <source>
        <dbReference type="EMBL" id="QEG36832.1"/>
    </source>
</evidence>
<dbReference type="AlphaFoldDB" id="A0A5B9QGV5"/>
<reference evidence="1 2" key="1">
    <citation type="submission" date="2019-08" db="EMBL/GenBank/DDBJ databases">
        <title>Deep-cultivation of Planctomycetes and their phenomic and genomic characterization uncovers novel biology.</title>
        <authorList>
            <person name="Wiegand S."/>
            <person name="Jogler M."/>
            <person name="Boedeker C."/>
            <person name="Pinto D."/>
            <person name="Vollmers J."/>
            <person name="Rivas-Marin E."/>
            <person name="Kohn T."/>
            <person name="Peeters S.H."/>
            <person name="Heuer A."/>
            <person name="Rast P."/>
            <person name="Oberbeckmann S."/>
            <person name="Bunk B."/>
            <person name="Jeske O."/>
            <person name="Meyerdierks A."/>
            <person name="Storesund J.E."/>
            <person name="Kallscheuer N."/>
            <person name="Luecker S."/>
            <person name="Lage O.M."/>
            <person name="Pohl T."/>
            <person name="Merkel B.J."/>
            <person name="Hornburger P."/>
            <person name="Mueller R.-W."/>
            <person name="Bruemmer F."/>
            <person name="Labrenz M."/>
            <person name="Spormann A.M."/>
            <person name="Op den Camp H."/>
            <person name="Overmann J."/>
            <person name="Amann R."/>
            <person name="Jetten M.S.M."/>
            <person name="Mascher T."/>
            <person name="Medema M.H."/>
            <person name="Devos D.P."/>
            <person name="Kaster A.-K."/>
            <person name="Ovreas L."/>
            <person name="Rohde M."/>
            <person name="Galperin M.Y."/>
            <person name="Jogler C."/>
        </authorList>
    </citation>
    <scope>NUCLEOTIDE SEQUENCE [LARGE SCALE GENOMIC DNA]</scope>
    <source>
        <strain evidence="1 2">Pr1d</strain>
    </source>
</reference>
<dbReference type="RefSeq" id="WP_210417788.1">
    <property type="nucleotide sequence ID" value="NZ_CP042913.1"/>
</dbReference>
<protein>
    <submittedName>
        <fullName evidence="1">Uncharacterized protein</fullName>
    </submittedName>
</protein>